<dbReference type="Proteomes" id="UP000806528">
    <property type="component" value="Unassembled WGS sequence"/>
</dbReference>
<evidence type="ECO:0000313" key="1">
    <source>
        <dbReference type="EMBL" id="MBE3000186.1"/>
    </source>
</evidence>
<keyword evidence="2" id="KW-1185">Reference proteome</keyword>
<organism evidence="1 2">
    <name type="scientific">Nocardiopsis coralli</name>
    <dbReference type="NCBI Taxonomy" id="2772213"/>
    <lineage>
        <taxon>Bacteria</taxon>
        <taxon>Bacillati</taxon>
        <taxon>Actinomycetota</taxon>
        <taxon>Actinomycetes</taxon>
        <taxon>Streptosporangiales</taxon>
        <taxon>Nocardiopsidaceae</taxon>
        <taxon>Nocardiopsis</taxon>
    </lineage>
</organism>
<reference evidence="1 2" key="1">
    <citation type="submission" date="2020-09" db="EMBL/GenBank/DDBJ databases">
        <title>Diversity and distribution of actinomycetes associated with coral in the coast of Hainan.</title>
        <authorList>
            <person name="Li F."/>
        </authorList>
    </citation>
    <scope>NUCLEOTIDE SEQUENCE [LARGE SCALE GENOMIC DNA]</scope>
    <source>
        <strain evidence="1 2">HNM0947</strain>
    </source>
</reference>
<gene>
    <name evidence="1" type="ORF">IDM40_15970</name>
</gene>
<evidence type="ECO:0000313" key="2">
    <source>
        <dbReference type="Proteomes" id="UP000806528"/>
    </source>
</evidence>
<proteinExistence type="predicted"/>
<accession>A0ABR9P8L6</accession>
<name>A0ABR9P8L6_9ACTN</name>
<comment type="caution">
    <text evidence="1">The sequence shown here is derived from an EMBL/GenBank/DDBJ whole genome shotgun (WGS) entry which is preliminary data.</text>
</comment>
<sequence length="49" mass="5280">MHHITDPAPPVLVIEAVLPATVARLERPATDQRPYTIVVVPVAVQGVEL</sequence>
<dbReference type="RefSeq" id="WP_017615771.1">
    <property type="nucleotide sequence ID" value="NZ_JADBGI010000013.1"/>
</dbReference>
<dbReference type="EMBL" id="JADBGI010000013">
    <property type="protein sequence ID" value="MBE3000186.1"/>
    <property type="molecule type" value="Genomic_DNA"/>
</dbReference>
<protein>
    <submittedName>
        <fullName evidence="1">Uncharacterized protein</fullName>
    </submittedName>
</protein>